<gene>
    <name evidence="3" type="ORF">BOKJ2_LOCUS12248</name>
</gene>
<dbReference type="PROSITE" id="PS00061">
    <property type="entry name" value="ADH_SHORT"/>
    <property type="match status" value="1"/>
</dbReference>
<dbReference type="SUPFAM" id="SSF51735">
    <property type="entry name" value="NAD(P)-binding Rossmann-fold domains"/>
    <property type="match status" value="1"/>
</dbReference>
<dbReference type="PRINTS" id="PR00080">
    <property type="entry name" value="SDRFAMILY"/>
</dbReference>
<dbReference type="NCBIfam" id="NF005559">
    <property type="entry name" value="PRK07231.1"/>
    <property type="match status" value="1"/>
</dbReference>
<dbReference type="FunFam" id="3.40.50.720:FF:000084">
    <property type="entry name" value="Short-chain dehydrogenase reductase"/>
    <property type="match status" value="1"/>
</dbReference>
<reference evidence="3" key="1">
    <citation type="submission" date="2020-09" db="EMBL/GenBank/DDBJ databases">
        <authorList>
            <person name="Kikuchi T."/>
        </authorList>
    </citation>
    <scope>NUCLEOTIDE SEQUENCE</scope>
    <source>
        <strain evidence="3">SH1</strain>
    </source>
</reference>
<dbReference type="EMBL" id="CAJFDH010000006">
    <property type="protein sequence ID" value="CAD5227588.1"/>
    <property type="molecule type" value="Genomic_DNA"/>
</dbReference>
<dbReference type="Pfam" id="PF13561">
    <property type="entry name" value="adh_short_C2"/>
    <property type="match status" value="1"/>
</dbReference>
<accession>A0A811LDT4</accession>
<evidence type="ECO:0000256" key="2">
    <source>
        <dbReference type="ARBA" id="ARBA00023002"/>
    </source>
</evidence>
<sequence>MVSNKFNGCYRLEGKVAVVTAASTGIGYAIAERFLHEGAKVVISSRKQSHVDDAIKKLVQDGAPKDNVAGIVCHVGIAEHRQKLLEVAMAKFGKIHILVNNAGINPTFGDIADIGEKEWDKLFEINVKAAHLLTQAAAPIIAKNGGGSIIFNASYAAYKTSNGIAAYGVTKTALIALTKAYSVSLAPNNIRVNCVAPGIIKTKLSQALWDPKSPVADQAKDEITNYMGRIGVPHEIASTVAFLVSSDASYMTGETVLVTGGVDARL</sequence>
<dbReference type="Proteomes" id="UP000614601">
    <property type="component" value="Unassembled WGS sequence"/>
</dbReference>
<dbReference type="GO" id="GO:0004090">
    <property type="term" value="F:carbonyl reductase (NADPH) activity"/>
    <property type="evidence" value="ECO:0007669"/>
    <property type="project" value="TreeGrafter"/>
</dbReference>
<organism evidence="3 4">
    <name type="scientific">Bursaphelenchus okinawaensis</name>
    <dbReference type="NCBI Taxonomy" id="465554"/>
    <lineage>
        <taxon>Eukaryota</taxon>
        <taxon>Metazoa</taxon>
        <taxon>Ecdysozoa</taxon>
        <taxon>Nematoda</taxon>
        <taxon>Chromadorea</taxon>
        <taxon>Rhabditida</taxon>
        <taxon>Tylenchina</taxon>
        <taxon>Tylenchomorpha</taxon>
        <taxon>Aphelenchoidea</taxon>
        <taxon>Aphelenchoididae</taxon>
        <taxon>Bursaphelenchus</taxon>
    </lineage>
</organism>
<name>A0A811LDT4_9BILA</name>
<dbReference type="InterPro" id="IPR020904">
    <property type="entry name" value="Sc_DH/Rdtase_CS"/>
</dbReference>
<dbReference type="OrthoDB" id="1669814at2759"/>
<keyword evidence="2" id="KW-0560">Oxidoreductase</keyword>
<keyword evidence="4" id="KW-1185">Reference proteome</keyword>
<evidence type="ECO:0000256" key="1">
    <source>
        <dbReference type="ARBA" id="ARBA00006484"/>
    </source>
</evidence>
<evidence type="ECO:0000313" key="4">
    <source>
        <dbReference type="Proteomes" id="UP000614601"/>
    </source>
</evidence>
<proteinExistence type="inferred from homology"/>
<dbReference type="InterPro" id="IPR036291">
    <property type="entry name" value="NAD(P)-bd_dom_sf"/>
</dbReference>
<dbReference type="EMBL" id="CAJFCW020000006">
    <property type="protein sequence ID" value="CAG9123405.1"/>
    <property type="molecule type" value="Genomic_DNA"/>
</dbReference>
<dbReference type="Gene3D" id="3.40.50.720">
    <property type="entry name" value="NAD(P)-binding Rossmann-like Domain"/>
    <property type="match status" value="1"/>
</dbReference>
<comment type="caution">
    <text evidence="3">The sequence shown here is derived from an EMBL/GenBank/DDBJ whole genome shotgun (WGS) entry which is preliminary data.</text>
</comment>
<evidence type="ECO:0008006" key="5">
    <source>
        <dbReference type="Google" id="ProtNLM"/>
    </source>
</evidence>
<evidence type="ECO:0000313" key="3">
    <source>
        <dbReference type="EMBL" id="CAD5227588.1"/>
    </source>
</evidence>
<dbReference type="PANTHER" id="PTHR43943">
    <property type="entry name" value="DEHYDROGENASE/REDUCTASE (SDR FAMILY) MEMBER 4"/>
    <property type="match status" value="1"/>
</dbReference>
<dbReference type="Proteomes" id="UP000783686">
    <property type="component" value="Unassembled WGS sequence"/>
</dbReference>
<dbReference type="PANTHER" id="PTHR43943:SF2">
    <property type="entry name" value="DEHYDROGENASE_REDUCTASE 4"/>
    <property type="match status" value="1"/>
</dbReference>
<dbReference type="AlphaFoldDB" id="A0A811LDT4"/>
<dbReference type="PRINTS" id="PR00081">
    <property type="entry name" value="GDHRDH"/>
</dbReference>
<protein>
    <recommendedName>
        <fullName evidence="5">Dehydrogenase/reductase SDR family member 4</fullName>
    </recommendedName>
</protein>
<comment type="similarity">
    <text evidence="1">Belongs to the short-chain dehydrogenases/reductases (SDR) family.</text>
</comment>
<dbReference type="InterPro" id="IPR002347">
    <property type="entry name" value="SDR_fam"/>
</dbReference>